<comment type="caution">
    <text evidence="2">The sequence shown here is derived from an EMBL/GenBank/DDBJ whole genome shotgun (WGS) entry which is preliminary data.</text>
</comment>
<dbReference type="Proteomes" id="UP000823388">
    <property type="component" value="Chromosome 7K"/>
</dbReference>
<evidence type="ECO:0000313" key="2">
    <source>
        <dbReference type="EMBL" id="KAG2576001.1"/>
    </source>
</evidence>
<dbReference type="PANTHER" id="PTHR35740">
    <property type="entry name" value="OS12G0111700 PROTEIN"/>
    <property type="match status" value="1"/>
</dbReference>
<name>A0A8T0QS47_PANVG</name>
<accession>A0A8T0QS47</accession>
<dbReference type="AlphaFoldDB" id="A0A8T0QS47"/>
<feature type="region of interest" description="Disordered" evidence="1">
    <location>
        <begin position="1"/>
        <end position="130"/>
    </location>
</feature>
<reference evidence="2 3" key="1">
    <citation type="submission" date="2020-05" db="EMBL/GenBank/DDBJ databases">
        <title>WGS assembly of Panicum virgatum.</title>
        <authorList>
            <person name="Lovell J.T."/>
            <person name="Jenkins J."/>
            <person name="Shu S."/>
            <person name="Juenger T.E."/>
            <person name="Schmutz J."/>
        </authorList>
    </citation>
    <scope>NUCLEOTIDE SEQUENCE [LARGE SCALE GENOMIC DNA]</scope>
    <source>
        <strain evidence="3">cv. AP13</strain>
    </source>
</reference>
<evidence type="ECO:0000313" key="3">
    <source>
        <dbReference type="Proteomes" id="UP000823388"/>
    </source>
</evidence>
<sequence>MKPTTSAATPRGPTPSSAAARRQRKAPLPLGDVTNLLLPGPPTPIQPRRTGGRPAPSDASASSSTCSSTASATPKPSPASAISTVYASRSRAPEAPRTTTNPTGTKGKEPVAASAAGTSTCPPLGKPTTRKTTAALDTRLISSSAPCHEANTVTPPPKPSYAAALEVEEERSVVYARRRAPDAQGMRRNPTGTNNRGKELVASAGTASCPLLGKATSRKTSMAQDTRPSSSSAPCHEAKKKRPSPSTPKLPEDFVKKQSVLCRYRCI</sequence>
<dbReference type="EMBL" id="CM029049">
    <property type="protein sequence ID" value="KAG2576001.1"/>
    <property type="molecule type" value="Genomic_DNA"/>
</dbReference>
<evidence type="ECO:0000256" key="1">
    <source>
        <dbReference type="SAM" id="MobiDB-lite"/>
    </source>
</evidence>
<organism evidence="2 3">
    <name type="scientific">Panicum virgatum</name>
    <name type="common">Blackwell switchgrass</name>
    <dbReference type="NCBI Taxonomy" id="38727"/>
    <lineage>
        <taxon>Eukaryota</taxon>
        <taxon>Viridiplantae</taxon>
        <taxon>Streptophyta</taxon>
        <taxon>Embryophyta</taxon>
        <taxon>Tracheophyta</taxon>
        <taxon>Spermatophyta</taxon>
        <taxon>Magnoliopsida</taxon>
        <taxon>Liliopsida</taxon>
        <taxon>Poales</taxon>
        <taxon>Poaceae</taxon>
        <taxon>PACMAD clade</taxon>
        <taxon>Panicoideae</taxon>
        <taxon>Panicodae</taxon>
        <taxon>Paniceae</taxon>
        <taxon>Panicinae</taxon>
        <taxon>Panicum</taxon>
        <taxon>Panicum sect. Hiantes</taxon>
    </lineage>
</organism>
<keyword evidence="3" id="KW-1185">Reference proteome</keyword>
<feature type="region of interest" description="Disordered" evidence="1">
    <location>
        <begin position="178"/>
        <end position="254"/>
    </location>
</feature>
<feature type="compositionally biased region" description="Low complexity" evidence="1">
    <location>
        <begin position="54"/>
        <end position="84"/>
    </location>
</feature>
<proteinExistence type="predicted"/>
<gene>
    <name evidence="2" type="ORF">PVAP13_7KG352700</name>
</gene>
<dbReference type="PANTHER" id="PTHR35740:SF1">
    <property type="entry name" value="OS12G0111700 PROTEIN"/>
    <property type="match status" value="1"/>
</dbReference>
<protein>
    <submittedName>
        <fullName evidence="2">Uncharacterized protein</fullName>
    </submittedName>
</protein>
<feature type="compositionally biased region" description="Polar residues" evidence="1">
    <location>
        <begin position="218"/>
        <end position="233"/>
    </location>
</feature>